<dbReference type="NCBIfam" id="TIGR00546">
    <property type="entry name" value="lnt"/>
    <property type="match status" value="1"/>
</dbReference>
<dbReference type="Gene3D" id="3.60.110.10">
    <property type="entry name" value="Carbon-nitrogen hydrolase"/>
    <property type="match status" value="1"/>
</dbReference>
<dbReference type="CDD" id="cd07571">
    <property type="entry name" value="ALP_N-acyl_transferase"/>
    <property type="match status" value="1"/>
</dbReference>
<keyword evidence="3 8" id="KW-0808">Transferase</keyword>
<name>A0ABN2P4B0_9ACTN</name>
<evidence type="ECO:0000259" key="10">
    <source>
        <dbReference type="PROSITE" id="PS50263"/>
    </source>
</evidence>
<dbReference type="RefSeq" id="WP_344003895.1">
    <property type="nucleotide sequence ID" value="NZ_BAAAMY010000002.1"/>
</dbReference>
<comment type="caution">
    <text evidence="11">The sequence shown here is derived from an EMBL/GenBank/DDBJ whole genome shotgun (WGS) entry which is preliminary data.</text>
</comment>
<gene>
    <name evidence="8 11" type="primary">lnt</name>
    <name evidence="11" type="ORF">GCM10009737_07320</name>
</gene>
<evidence type="ECO:0000313" key="11">
    <source>
        <dbReference type="EMBL" id="GAA1908792.1"/>
    </source>
</evidence>
<evidence type="ECO:0000256" key="7">
    <source>
        <dbReference type="ARBA" id="ARBA00023315"/>
    </source>
</evidence>
<evidence type="ECO:0000256" key="1">
    <source>
        <dbReference type="ARBA" id="ARBA00004651"/>
    </source>
</evidence>
<feature type="transmembrane region" description="Helical" evidence="8">
    <location>
        <begin position="178"/>
        <end position="197"/>
    </location>
</feature>
<protein>
    <recommendedName>
        <fullName evidence="8">Apolipoprotein N-acyltransferase</fullName>
        <shortName evidence="8">ALP N-acyltransferase</shortName>
        <ecNumber evidence="8">2.3.1.269</ecNumber>
    </recommendedName>
</protein>
<dbReference type="InterPro" id="IPR003010">
    <property type="entry name" value="C-N_Hydrolase"/>
</dbReference>
<evidence type="ECO:0000256" key="5">
    <source>
        <dbReference type="ARBA" id="ARBA00022989"/>
    </source>
</evidence>
<dbReference type="Pfam" id="PF00795">
    <property type="entry name" value="CN_hydrolase"/>
    <property type="match status" value="1"/>
</dbReference>
<comment type="pathway">
    <text evidence="8">Protein modification; lipoprotein biosynthesis (N-acyl transfer).</text>
</comment>
<evidence type="ECO:0000256" key="3">
    <source>
        <dbReference type="ARBA" id="ARBA00022679"/>
    </source>
</evidence>
<dbReference type="InterPro" id="IPR036526">
    <property type="entry name" value="C-N_Hydrolase_sf"/>
</dbReference>
<sequence>MLVSAVLALASGLLLAGAFEPVGVAALAPLGVAGAVLAVHRLRERRAIAAFVPGLLTGLGFLLPLWSWLGEIGPDAWIAVSILEASFYGAWAVAAVLLMRLRAWPLWVAAAWLATESVRGSWPFGGFPWGRLAFATADTPYAAGMAWWGANGVSLLVALTGVLGAWAVLVVRAHPGRVGAAAAGLVAVVALPVVAPYDAAPDGSAGTARIAAVQGDVPGPGNDVLYDSLQLTENHAEATEALAADVAAGRTPAPDLVVWPENSTTVDPFATSGLGLAVGQGIDRAVEAVGVPVLVGAIVDAPEEGRVLNQGIVYTPGVGAGQRYTKRHPVPFGEFIPFRDASWFSALSAQIERLDLVPRDMLAGTRSEPLDVGGVAVADAICFDVAYDDGVLAQVDAGAEVLVVQTSNALFIDTPQIDQQFEITRLRAMESGRTAVVAAINGVSGVIGPDGEVRQSADPRTRAVLEADVVLADSAPPSVLVGPWLGRAATTLAVLALLLALALPRLPVTARARLGSAPYRRSSGAPPHEGAAQPAEEGP</sequence>
<evidence type="ECO:0000313" key="12">
    <source>
        <dbReference type="Proteomes" id="UP001501612"/>
    </source>
</evidence>
<evidence type="ECO:0000256" key="9">
    <source>
        <dbReference type="SAM" id="MobiDB-lite"/>
    </source>
</evidence>
<dbReference type="Proteomes" id="UP001501612">
    <property type="component" value="Unassembled WGS sequence"/>
</dbReference>
<keyword evidence="4 8" id="KW-0812">Transmembrane</keyword>
<reference evidence="11 12" key="1">
    <citation type="journal article" date="2019" name="Int. J. Syst. Evol. Microbiol.">
        <title>The Global Catalogue of Microorganisms (GCM) 10K type strain sequencing project: providing services to taxonomists for standard genome sequencing and annotation.</title>
        <authorList>
            <consortium name="The Broad Institute Genomics Platform"/>
            <consortium name="The Broad Institute Genome Sequencing Center for Infectious Disease"/>
            <person name="Wu L."/>
            <person name="Ma J."/>
        </authorList>
    </citation>
    <scope>NUCLEOTIDE SEQUENCE [LARGE SCALE GENOMIC DNA]</scope>
    <source>
        <strain evidence="11 12">JCM 14046</strain>
    </source>
</reference>
<keyword evidence="7 8" id="KW-0012">Acyltransferase</keyword>
<comment type="subcellular location">
    <subcellularLocation>
        <location evidence="1 8">Cell membrane</location>
        <topology evidence="1 8">Multi-pass membrane protein</topology>
    </subcellularLocation>
</comment>
<feature type="transmembrane region" description="Helical" evidence="8">
    <location>
        <begin position="145"/>
        <end position="171"/>
    </location>
</feature>
<dbReference type="SUPFAM" id="SSF56317">
    <property type="entry name" value="Carbon-nitrogen hydrolase"/>
    <property type="match status" value="1"/>
</dbReference>
<evidence type="ECO:0000256" key="2">
    <source>
        <dbReference type="ARBA" id="ARBA00022475"/>
    </source>
</evidence>
<dbReference type="EC" id="2.3.1.269" evidence="8"/>
<comment type="caution">
    <text evidence="8">Lacks conserved residue(s) required for the propagation of feature annotation.</text>
</comment>
<accession>A0ABN2P4B0</accession>
<evidence type="ECO:0000256" key="4">
    <source>
        <dbReference type="ARBA" id="ARBA00022692"/>
    </source>
</evidence>
<proteinExistence type="inferred from homology"/>
<feature type="transmembrane region" description="Helical" evidence="8">
    <location>
        <begin position="49"/>
        <end position="70"/>
    </location>
</feature>
<comment type="function">
    <text evidence="8">Catalyzes the phospholipid dependent N-acylation of the N-terminal cysteine of apolipoprotein, the last step in lipoprotein maturation.</text>
</comment>
<dbReference type="InterPro" id="IPR004563">
    <property type="entry name" value="Apolipo_AcylTrfase"/>
</dbReference>
<feature type="region of interest" description="Disordered" evidence="9">
    <location>
        <begin position="517"/>
        <end position="539"/>
    </location>
</feature>
<feature type="transmembrane region" description="Helical" evidence="8">
    <location>
        <begin position="76"/>
        <end position="99"/>
    </location>
</feature>
<keyword evidence="5 8" id="KW-1133">Transmembrane helix</keyword>
<comment type="similarity">
    <text evidence="8">Belongs to the CN hydrolase family. Apolipoprotein N-acyltransferase subfamily.</text>
</comment>
<dbReference type="EMBL" id="BAAAMY010000002">
    <property type="protein sequence ID" value="GAA1908792.1"/>
    <property type="molecule type" value="Genomic_DNA"/>
</dbReference>
<keyword evidence="12" id="KW-1185">Reference proteome</keyword>
<keyword evidence="6 8" id="KW-0472">Membrane</keyword>
<dbReference type="InterPro" id="IPR045378">
    <property type="entry name" value="LNT_N"/>
</dbReference>
<dbReference type="PROSITE" id="PS50263">
    <property type="entry name" value="CN_HYDROLASE"/>
    <property type="match status" value="1"/>
</dbReference>
<comment type="catalytic activity">
    <reaction evidence="8">
        <text>N-terminal S-1,2-diacyl-sn-glyceryl-L-cysteinyl-[lipoprotein] + a glycerophospholipid = N-acyl-S-1,2-diacyl-sn-glyceryl-L-cysteinyl-[lipoprotein] + a 2-acyl-sn-glycero-3-phospholipid + H(+)</text>
        <dbReference type="Rhea" id="RHEA:48228"/>
        <dbReference type="Rhea" id="RHEA-COMP:14681"/>
        <dbReference type="Rhea" id="RHEA-COMP:14684"/>
        <dbReference type="ChEBI" id="CHEBI:15378"/>
        <dbReference type="ChEBI" id="CHEBI:136912"/>
        <dbReference type="ChEBI" id="CHEBI:140656"/>
        <dbReference type="ChEBI" id="CHEBI:140657"/>
        <dbReference type="ChEBI" id="CHEBI:140660"/>
        <dbReference type="EC" id="2.3.1.269"/>
    </reaction>
</comment>
<feature type="domain" description="CN hydrolase" evidence="10">
    <location>
        <begin position="208"/>
        <end position="471"/>
    </location>
</feature>
<dbReference type="PANTHER" id="PTHR38686">
    <property type="entry name" value="APOLIPOPROTEIN N-ACYLTRANSFERASE"/>
    <property type="match status" value="1"/>
</dbReference>
<keyword evidence="2 8" id="KW-1003">Cell membrane</keyword>
<dbReference type="Pfam" id="PF20154">
    <property type="entry name" value="LNT_N"/>
    <property type="match status" value="1"/>
</dbReference>
<organism evidence="11 12">
    <name type="scientific">Nocardioides lentus</name>
    <dbReference type="NCBI Taxonomy" id="338077"/>
    <lineage>
        <taxon>Bacteria</taxon>
        <taxon>Bacillati</taxon>
        <taxon>Actinomycetota</taxon>
        <taxon>Actinomycetes</taxon>
        <taxon>Propionibacteriales</taxon>
        <taxon>Nocardioidaceae</taxon>
        <taxon>Nocardioides</taxon>
    </lineage>
</organism>
<evidence type="ECO:0000256" key="6">
    <source>
        <dbReference type="ARBA" id="ARBA00023136"/>
    </source>
</evidence>
<dbReference type="HAMAP" id="MF_01148">
    <property type="entry name" value="Lnt"/>
    <property type="match status" value="1"/>
</dbReference>
<dbReference type="PANTHER" id="PTHR38686:SF1">
    <property type="entry name" value="APOLIPOPROTEIN N-ACYLTRANSFERASE"/>
    <property type="match status" value="1"/>
</dbReference>
<evidence type="ECO:0000256" key="8">
    <source>
        <dbReference type="HAMAP-Rule" id="MF_01148"/>
    </source>
</evidence>